<organism evidence="1">
    <name type="scientific">marine sediment metagenome</name>
    <dbReference type="NCBI Taxonomy" id="412755"/>
    <lineage>
        <taxon>unclassified sequences</taxon>
        <taxon>metagenomes</taxon>
        <taxon>ecological metagenomes</taxon>
    </lineage>
</organism>
<gene>
    <name evidence="1" type="ORF">LCGC14_2275600</name>
</gene>
<reference evidence="1" key="1">
    <citation type="journal article" date="2015" name="Nature">
        <title>Complex archaea that bridge the gap between prokaryotes and eukaryotes.</title>
        <authorList>
            <person name="Spang A."/>
            <person name="Saw J.H."/>
            <person name="Jorgensen S.L."/>
            <person name="Zaremba-Niedzwiedzka K."/>
            <person name="Martijn J."/>
            <person name="Lind A.E."/>
            <person name="van Eijk R."/>
            <person name="Schleper C."/>
            <person name="Guy L."/>
            <person name="Ettema T.J."/>
        </authorList>
    </citation>
    <scope>NUCLEOTIDE SEQUENCE</scope>
</reference>
<sequence>ADAIPYKVIMVVPECEKQHWKEMDRYVVPDDYMFSDIRQEIVEEYG</sequence>
<accession>A0A0F9CVV5</accession>
<proteinExistence type="predicted"/>
<evidence type="ECO:0000313" key="1">
    <source>
        <dbReference type="EMBL" id="KKL53419.1"/>
    </source>
</evidence>
<feature type="non-terminal residue" evidence="1">
    <location>
        <position position="1"/>
    </location>
</feature>
<name>A0A0F9CVV5_9ZZZZ</name>
<dbReference type="AlphaFoldDB" id="A0A0F9CVV5"/>
<dbReference type="EMBL" id="LAZR01031550">
    <property type="protein sequence ID" value="KKL53419.1"/>
    <property type="molecule type" value="Genomic_DNA"/>
</dbReference>
<comment type="caution">
    <text evidence="1">The sequence shown here is derived from an EMBL/GenBank/DDBJ whole genome shotgun (WGS) entry which is preliminary data.</text>
</comment>
<protein>
    <submittedName>
        <fullName evidence="1">Uncharacterized protein</fullName>
    </submittedName>
</protein>